<comment type="subcellular location">
    <subcellularLocation>
        <location evidence="2">Cell membrane</location>
    </subcellularLocation>
</comment>
<dbReference type="InterPro" id="IPR003594">
    <property type="entry name" value="HATPase_dom"/>
</dbReference>
<dbReference type="EMBL" id="BOMS01000048">
    <property type="protein sequence ID" value="GIE67444.1"/>
    <property type="molecule type" value="Genomic_DNA"/>
</dbReference>
<dbReference type="RefSeq" id="WP_239164372.1">
    <property type="nucleotide sequence ID" value="NZ_BAAATY010000011.1"/>
</dbReference>
<dbReference type="InterPro" id="IPR005467">
    <property type="entry name" value="His_kinase_dom"/>
</dbReference>
<feature type="domain" description="CheW-like" evidence="16">
    <location>
        <begin position="619"/>
        <end position="757"/>
    </location>
</feature>
<evidence type="ECO:0000313" key="19">
    <source>
        <dbReference type="Proteomes" id="UP000624709"/>
    </source>
</evidence>
<evidence type="ECO:0000256" key="1">
    <source>
        <dbReference type="ARBA" id="ARBA00000085"/>
    </source>
</evidence>
<dbReference type="InterPro" id="IPR051315">
    <property type="entry name" value="Bact_Chemotaxis_CheA"/>
</dbReference>
<dbReference type="InterPro" id="IPR036097">
    <property type="entry name" value="HisK_dim/P_sf"/>
</dbReference>
<dbReference type="SMART" id="SM00073">
    <property type="entry name" value="HPT"/>
    <property type="match status" value="1"/>
</dbReference>
<evidence type="ECO:0000259" key="16">
    <source>
        <dbReference type="PROSITE" id="PS50851"/>
    </source>
</evidence>
<reference evidence="18 19" key="1">
    <citation type="submission" date="2021-01" db="EMBL/GenBank/DDBJ databases">
        <title>Whole genome shotgun sequence of Actinoplanes palleronii NBRC 14916.</title>
        <authorList>
            <person name="Komaki H."/>
            <person name="Tamura T."/>
        </authorList>
    </citation>
    <scope>NUCLEOTIDE SEQUENCE [LARGE SCALE GENOMIC DNA]</scope>
    <source>
        <strain evidence="18 19">NBRC 14916</strain>
    </source>
</reference>
<dbReference type="Gene3D" id="2.30.30.40">
    <property type="entry name" value="SH3 Domains"/>
    <property type="match status" value="1"/>
</dbReference>
<dbReference type="SMART" id="SM01231">
    <property type="entry name" value="H-kinase_dim"/>
    <property type="match status" value="1"/>
</dbReference>
<dbReference type="InterPro" id="IPR004105">
    <property type="entry name" value="CheA-like_dim"/>
</dbReference>
<dbReference type="InterPro" id="IPR008207">
    <property type="entry name" value="Sig_transdc_His_kin_Hpt_dom"/>
</dbReference>
<evidence type="ECO:0000313" key="18">
    <source>
        <dbReference type="EMBL" id="GIE67444.1"/>
    </source>
</evidence>
<dbReference type="SMART" id="SM00387">
    <property type="entry name" value="HATPase_c"/>
    <property type="match status" value="1"/>
</dbReference>
<dbReference type="Pfam" id="PF01584">
    <property type="entry name" value="CheW"/>
    <property type="match status" value="1"/>
</dbReference>
<dbReference type="PANTHER" id="PTHR43395:SF10">
    <property type="entry name" value="CHEMOTAXIS PROTEIN CHEA"/>
    <property type="match status" value="1"/>
</dbReference>
<dbReference type="SUPFAM" id="SSF47226">
    <property type="entry name" value="Histidine-containing phosphotransfer domain, HPT domain"/>
    <property type="match status" value="1"/>
</dbReference>
<accession>A0ABQ4B9Q0</accession>
<dbReference type="SUPFAM" id="SSF160246">
    <property type="entry name" value="EspE N-terminal domain-like"/>
    <property type="match status" value="1"/>
</dbReference>
<dbReference type="InterPro" id="IPR004358">
    <property type="entry name" value="Sig_transdc_His_kin-like_C"/>
</dbReference>
<evidence type="ECO:0000256" key="10">
    <source>
        <dbReference type="ARBA" id="ARBA00022840"/>
    </source>
</evidence>
<evidence type="ECO:0000259" key="15">
    <source>
        <dbReference type="PROSITE" id="PS50109"/>
    </source>
</evidence>
<dbReference type="PROSITE" id="PS50109">
    <property type="entry name" value="HIS_KIN"/>
    <property type="match status" value="1"/>
</dbReference>
<feature type="domain" description="Histidine kinase" evidence="15">
    <location>
        <begin position="426"/>
        <end position="627"/>
    </location>
</feature>
<evidence type="ECO:0000256" key="11">
    <source>
        <dbReference type="ARBA" id="ARBA00023012"/>
    </source>
</evidence>
<sequence>MLGIIVDDDMREALDMFVTEARDLVQGLEEGLLELEDQPSGGEAVNAIFRAAHTVKGSAGLFGLTHLVSFTHVVETVLGSVREGQLPVTPGLVSALLPCVDHISAMIEGIAQGRLEPDAAQAADGARLLTGLEPYLAGGPAVPAPVGETEAAAPPQDGVWHLDLRFGPDCLRNGMDPLSFLRYLSTLGTVTAVSTDINRLPEAAEMDPETCYLGFTVDLETTAPKSEIEAVFDFVREDSDIRIAPAESRLDAYVSAIRAMPENDRIGDVLVSSGAVTELELAEALRVQQERAVREGTQPVPIGEILIEQGIVQRGIVDAALSRQRRTTETRSQDTRTIRVDAARLDKLIDLVGELVIAQSSTGFTGADTGGSGTAGSGAAGSGAVRSDAVRSDAARSDTARSGAARSDTARSDAARSDAASEAQGEVMRLVDEVRHSALSLRMVPIGTTLRRFERVVRDVCMELGKEVSLVITGGDTEMDKALVERISDPLLHLVRNSLDHGIEQAAERRRHGKAPQGTLRLNAYHDAGNIVIEVTDDGRGLDRERILAKAVERELIAPDTALTDPEVYNLIFEPGFSTAATVSNLSGRGVGMDVVKRNVSALRGSIEVETNRGLGTTIRIRLPLTLAIIDGFLVGVGQSSFIVPLDRVTECVELPVGQLGRECMNLRGEVLPFIRLRELFHIPGPPARRQSVVIVEQSGLRTGLVVDSLLGELQTVIKPLGVLFSRVKCISGSTILGDGGIALILDVGPLITDHSDREQTRQAVPV</sequence>
<feature type="domain" description="HPt" evidence="17">
    <location>
        <begin position="6"/>
        <end position="110"/>
    </location>
</feature>
<keyword evidence="5" id="KW-0145">Chemotaxis</keyword>
<evidence type="ECO:0000256" key="2">
    <source>
        <dbReference type="ARBA" id="ARBA00004236"/>
    </source>
</evidence>
<dbReference type="PROSITE" id="PS50851">
    <property type="entry name" value="CHEW"/>
    <property type="match status" value="1"/>
</dbReference>
<dbReference type="PRINTS" id="PR00344">
    <property type="entry name" value="BCTRLSENSOR"/>
</dbReference>
<evidence type="ECO:0000256" key="4">
    <source>
        <dbReference type="ARBA" id="ARBA00021495"/>
    </source>
</evidence>
<dbReference type="CDD" id="cd16916">
    <property type="entry name" value="HATPase_CheA-like"/>
    <property type="match status" value="1"/>
</dbReference>
<dbReference type="SMART" id="SM00260">
    <property type="entry name" value="CheW"/>
    <property type="match status" value="1"/>
</dbReference>
<protein>
    <recommendedName>
        <fullName evidence="4">Chemotaxis protein CheA</fullName>
        <ecNumber evidence="3">2.7.13.3</ecNumber>
    </recommendedName>
</protein>
<evidence type="ECO:0000256" key="3">
    <source>
        <dbReference type="ARBA" id="ARBA00012438"/>
    </source>
</evidence>
<comment type="caution">
    <text evidence="18">The sequence shown here is derived from an EMBL/GenBank/DDBJ whole genome shotgun (WGS) entry which is preliminary data.</text>
</comment>
<dbReference type="InterPro" id="IPR036890">
    <property type="entry name" value="HATPase_C_sf"/>
</dbReference>
<feature type="region of interest" description="Disordered" evidence="14">
    <location>
        <begin position="363"/>
        <end position="424"/>
    </location>
</feature>
<evidence type="ECO:0000256" key="9">
    <source>
        <dbReference type="ARBA" id="ARBA00022777"/>
    </source>
</evidence>
<evidence type="ECO:0000256" key="8">
    <source>
        <dbReference type="ARBA" id="ARBA00022741"/>
    </source>
</evidence>
<keyword evidence="10" id="KW-0067">ATP-binding</keyword>
<evidence type="ECO:0000256" key="14">
    <source>
        <dbReference type="SAM" id="MobiDB-lite"/>
    </source>
</evidence>
<gene>
    <name evidence="18" type="primary">cheA-1</name>
    <name evidence="18" type="ORF">Apa02nite_035520</name>
</gene>
<keyword evidence="8" id="KW-0547">Nucleotide-binding</keyword>
<dbReference type="Pfam" id="PF02518">
    <property type="entry name" value="HATPase_c"/>
    <property type="match status" value="1"/>
</dbReference>
<dbReference type="SUPFAM" id="SSF55874">
    <property type="entry name" value="ATPase domain of HSP90 chaperone/DNA topoisomerase II/histidine kinase"/>
    <property type="match status" value="1"/>
</dbReference>
<dbReference type="InterPro" id="IPR037257">
    <property type="entry name" value="T2SS_E_N_sf"/>
</dbReference>
<keyword evidence="9" id="KW-0418">Kinase</keyword>
<dbReference type="InterPro" id="IPR037006">
    <property type="entry name" value="CheA-like_homodim_sf"/>
</dbReference>
<dbReference type="PANTHER" id="PTHR43395">
    <property type="entry name" value="SENSOR HISTIDINE KINASE CHEA"/>
    <property type="match status" value="1"/>
</dbReference>
<dbReference type="Gene3D" id="3.30.565.10">
    <property type="entry name" value="Histidine kinase-like ATPase, C-terminal domain"/>
    <property type="match status" value="1"/>
</dbReference>
<evidence type="ECO:0000256" key="12">
    <source>
        <dbReference type="ARBA" id="ARBA00035100"/>
    </source>
</evidence>
<feature type="modified residue" description="Phosphohistidine" evidence="13">
    <location>
        <position position="53"/>
    </location>
</feature>
<dbReference type="SUPFAM" id="SSF47384">
    <property type="entry name" value="Homodimeric domain of signal transducing histidine kinase"/>
    <property type="match status" value="1"/>
</dbReference>
<comment type="function">
    <text evidence="12">Involved in the transmission of sensory signals from the chemoreceptors to the flagellar motors. CheA is autophosphorylated; it can transfer its phosphate group to either CheB or CheY.</text>
</comment>
<comment type="catalytic activity">
    <reaction evidence="1">
        <text>ATP + protein L-histidine = ADP + protein N-phospho-L-histidine.</text>
        <dbReference type="EC" id="2.7.13.3"/>
    </reaction>
</comment>
<feature type="compositionally biased region" description="Gly residues" evidence="14">
    <location>
        <begin position="368"/>
        <end position="381"/>
    </location>
</feature>
<keyword evidence="19" id="KW-1185">Reference proteome</keyword>
<organism evidence="18 19">
    <name type="scientific">Actinoplanes palleronii</name>
    <dbReference type="NCBI Taxonomy" id="113570"/>
    <lineage>
        <taxon>Bacteria</taxon>
        <taxon>Bacillati</taxon>
        <taxon>Actinomycetota</taxon>
        <taxon>Actinomycetes</taxon>
        <taxon>Micromonosporales</taxon>
        <taxon>Micromonosporaceae</taxon>
        <taxon>Actinoplanes</taxon>
    </lineage>
</organism>
<dbReference type="EC" id="2.7.13.3" evidence="3"/>
<dbReference type="SUPFAM" id="SSF50341">
    <property type="entry name" value="CheW-like"/>
    <property type="match status" value="1"/>
</dbReference>
<dbReference type="CDD" id="cd00731">
    <property type="entry name" value="CheA_reg"/>
    <property type="match status" value="1"/>
</dbReference>
<dbReference type="Gene3D" id="1.20.120.160">
    <property type="entry name" value="HPT domain"/>
    <property type="match status" value="1"/>
</dbReference>
<dbReference type="InterPro" id="IPR002545">
    <property type="entry name" value="CheW-lke_dom"/>
</dbReference>
<evidence type="ECO:0000256" key="6">
    <source>
        <dbReference type="ARBA" id="ARBA00022553"/>
    </source>
</evidence>
<evidence type="ECO:0000256" key="7">
    <source>
        <dbReference type="ARBA" id="ARBA00022679"/>
    </source>
</evidence>
<dbReference type="PROSITE" id="PS50894">
    <property type="entry name" value="HPT"/>
    <property type="match status" value="1"/>
</dbReference>
<feature type="compositionally biased region" description="Basic and acidic residues" evidence="14">
    <location>
        <begin position="388"/>
        <end position="399"/>
    </location>
</feature>
<evidence type="ECO:0000256" key="13">
    <source>
        <dbReference type="PROSITE-ProRule" id="PRU00110"/>
    </source>
</evidence>
<dbReference type="InterPro" id="IPR036641">
    <property type="entry name" value="HPT_dom_sf"/>
</dbReference>
<keyword evidence="11" id="KW-0902">Two-component regulatory system</keyword>
<dbReference type="Proteomes" id="UP000624709">
    <property type="component" value="Unassembled WGS sequence"/>
</dbReference>
<dbReference type="InterPro" id="IPR036061">
    <property type="entry name" value="CheW-like_dom_sf"/>
</dbReference>
<name>A0ABQ4B9Q0_9ACTN</name>
<evidence type="ECO:0000259" key="17">
    <source>
        <dbReference type="PROSITE" id="PS50894"/>
    </source>
</evidence>
<dbReference type="Pfam" id="PF01627">
    <property type="entry name" value="Hpt"/>
    <property type="match status" value="1"/>
</dbReference>
<dbReference type="CDD" id="cd00088">
    <property type="entry name" value="HPT"/>
    <property type="match status" value="1"/>
</dbReference>
<keyword evidence="6 13" id="KW-0597">Phosphoprotein</keyword>
<keyword evidence="7" id="KW-0808">Transferase</keyword>
<dbReference type="Gene3D" id="1.10.287.560">
    <property type="entry name" value="Histidine kinase CheA-like, homodimeric domain"/>
    <property type="match status" value="1"/>
</dbReference>
<dbReference type="Pfam" id="PF02895">
    <property type="entry name" value="H-kinase_dim"/>
    <property type="match status" value="1"/>
</dbReference>
<evidence type="ECO:0000256" key="5">
    <source>
        <dbReference type="ARBA" id="ARBA00022500"/>
    </source>
</evidence>
<proteinExistence type="predicted"/>